<gene>
    <name evidence="1" type="ORF">Esi_0517_0014</name>
</gene>
<accession>D7G3P8</accession>
<evidence type="ECO:0000313" key="2">
    <source>
        <dbReference type="Proteomes" id="UP000002630"/>
    </source>
</evidence>
<organism evidence="1 2">
    <name type="scientific">Ectocarpus siliculosus</name>
    <name type="common">Brown alga</name>
    <name type="synonym">Conferva siliculosa</name>
    <dbReference type="NCBI Taxonomy" id="2880"/>
    <lineage>
        <taxon>Eukaryota</taxon>
        <taxon>Sar</taxon>
        <taxon>Stramenopiles</taxon>
        <taxon>Ochrophyta</taxon>
        <taxon>PX clade</taxon>
        <taxon>Phaeophyceae</taxon>
        <taxon>Ectocarpales</taxon>
        <taxon>Ectocarpaceae</taxon>
        <taxon>Ectocarpus</taxon>
    </lineage>
</organism>
<sequence>MQNPHETSVDTGSNSYKVDVCKQSFKSTALRPQVGPTKGT</sequence>
<name>D7G3P8_ECTSI</name>
<reference evidence="1 2" key="1">
    <citation type="journal article" date="2010" name="Nature">
        <title>The Ectocarpus genome and the independent evolution of multicellularity in brown algae.</title>
        <authorList>
            <person name="Cock J.M."/>
            <person name="Sterck L."/>
            <person name="Rouze P."/>
            <person name="Scornet D."/>
            <person name="Allen A.E."/>
            <person name="Amoutzias G."/>
            <person name="Anthouard V."/>
            <person name="Artiguenave F."/>
            <person name="Aury J.M."/>
            <person name="Badger J.H."/>
            <person name="Beszteri B."/>
            <person name="Billiau K."/>
            <person name="Bonnet E."/>
            <person name="Bothwell J.H."/>
            <person name="Bowler C."/>
            <person name="Boyen C."/>
            <person name="Brownlee C."/>
            <person name="Carrano C.J."/>
            <person name="Charrier B."/>
            <person name="Cho G.Y."/>
            <person name="Coelho S.M."/>
            <person name="Collen J."/>
            <person name="Corre E."/>
            <person name="Da Silva C."/>
            <person name="Delage L."/>
            <person name="Delaroque N."/>
            <person name="Dittami S.M."/>
            <person name="Doulbeau S."/>
            <person name="Elias M."/>
            <person name="Farnham G."/>
            <person name="Gachon C.M."/>
            <person name="Gschloessl B."/>
            <person name="Heesch S."/>
            <person name="Jabbari K."/>
            <person name="Jubin C."/>
            <person name="Kawai H."/>
            <person name="Kimura K."/>
            <person name="Kloareg B."/>
            <person name="Kupper F.C."/>
            <person name="Lang D."/>
            <person name="Le Bail A."/>
            <person name="Leblanc C."/>
            <person name="Lerouge P."/>
            <person name="Lohr M."/>
            <person name="Lopez P.J."/>
            <person name="Martens C."/>
            <person name="Maumus F."/>
            <person name="Michel G."/>
            <person name="Miranda-Saavedra D."/>
            <person name="Morales J."/>
            <person name="Moreau H."/>
            <person name="Motomura T."/>
            <person name="Nagasato C."/>
            <person name="Napoli C.A."/>
            <person name="Nelson D.R."/>
            <person name="Nyvall-Collen P."/>
            <person name="Peters A.F."/>
            <person name="Pommier C."/>
            <person name="Potin P."/>
            <person name="Poulain J."/>
            <person name="Quesneville H."/>
            <person name="Read B."/>
            <person name="Rensing S.A."/>
            <person name="Ritter A."/>
            <person name="Rousvoal S."/>
            <person name="Samanta M."/>
            <person name="Samson G."/>
            <person name="Schroeder D.C."/>
            <person name="Segurens B."/>
            <person name="Strittmatter M."/>
            <person name="Tonon T."/>
            <person name="Tregear J.W."/>
            <person name="Valentin K."/>
            <person name="von Dassow P."/>
            <person name="Yamagishi T."/>
            <person name="Van de Peer Y."/>
            <person name="Wincker P."/>
        </authorList>
    </citation>
    <scope>NUCLEOTIDE SEQUENCE [LARGE SCALE GENOMIC DNA]</scope>
    <source>
        <strain evidence="2">Ec32 / CCAP1310/4</strain>
    </source>
</reference>
<protein>
    <submittedName>
        <fullName evidence="1">Uncharacterized protein</fullName>
    </submittedName>
</protein>
<dbReference type="InParanoid" id="D7G3P8"/>
<keyword evidence="2" id="KW-1185">Reference proteome</keyword>
<proteinExistence type="predicted"/>
<evidence type="ECO:0000313" key="1">
    <source>
        <dbReference type="EMBL" id="CBJ33575.1"/>
    </source>
</evidence>
<dbReference type="Proteomes" id="UP000002630">
    <property type="component" value="Unassembled WGS sequence"/>
</dbReference>
<dbReference type="AlphaFoldDB" id="D7G3P8"/>
<dbReference type="EMBL" id="FN649760">
    <property type="protein sequence ID" value="CBJ33575.1"/>
    <property type="molecule type" value="Genomic_DNA"/>
</dbReference>